<dbReference type="HOGENOM" id="CLU_099048_0_0_6"/>
<feature type="domain" description="SseB protein N-terminal" evidence="1">
    <location>
        <begin position="19"/>
        <end position="120"/>
    </location>
</feature>
<dbReference type="STRING" id="666685.R2APBS1_3873"/>
<accession>M4NJ51</accession>
<dbReference type="Pfam" id="PF07179">
    <property type="entry name" value="SseB"/>
    <property type="match status" value="1"/>
</dbReference>
<dbReference type="AlphaFoldDB" id="M4NJ51"/>
<dbReference type="RefSeq" id="WP_015449151.1">
    <property type="nucleotide sequence ID" value="NC_020541.1"/>
</dbReference>
<proteinExistence type="predicted"/>
<gene>
    <name evidence="2" type="ORF">R2APBS1_3873</name>
</gene>
<keyword evidence="3" id="KW-1185">Reference proteome</keyword>
<protein>
    <submittedName>
        <fullName evidence="2">SseB protein</fullName>
    </submittedName>
</protein>
<evidence type="ECO:0000259" key="1">
    <source>
        <dbReference type="Pfam" id="PF07179"/>
    </source>
</evidence>
<reference evidence="2 3" key="1">
    <citation type="submission" date="2012-04" db="EMBL/GenBank/DDBJ databases">
        <title>Complete genome of Rhodanobacter sp. 2APBS1.</title>
        <authorList>
            <consortium name="US DOE Joint Genome Institute"/>
            <person name="Huntemann M."/>
            <person name="Wei C.-L."/>
            <person name="Han J."/>
            <person name="Detter J.C."/>
            <person name="Han C."/>
            <person name="Tapia R."/>
            <person name="Munk A.C.C."/>
            <person name="Chen A."/>
            <person name="Krypides N."/>
            <person name="Mavromatis K."/>
            <person name="Markowitz V."/>
            <person name="Szeto E."/>
            <person name="Ivanova N."/>
            <person name="Mikhailova N."/>
            <person name="Ovchinnikova G."/>
            <person name="Pagani I."/>
            <person name="Pati A."/>
            <person name="Goodwin L."/>
            <person name="Peters L."/>
            <person name="Pitluck S."/>
            <person name="Woyke T."/>
            <person name="Prakash O."/>
            <person name="Elkins J."/>
            <person name="Brown S."/>
            <person name="Palumbo A."/>
            <person name="Hemme C."/>
            <person name="Zhou J."/>
            <person name="Watson D."/>
            <person name="Jardine P."/>
            <person name="Kostka J."/>
            <person name="Green S."/>
        </authorList>
    </citation>
    <scope>NUCLEOTIDE SEQUENCE [LARGE SCALE GENOMIC DNA]</scope>
    <source>
        <strain evidence="2 3">2APBS1</strain>
    </source>
</reference>
<dbReference type="EMBL" id="CP003470">
    <property type="protein sequence ID" value="AGG90924.1"/>
    <property type="molecule type" value="Genomic_DNA"/>
</dbReference>
<sequence>MTPTKLDDLLATARSTPAGMDPSKAQEAVFQALLDATVYAHVPSKRPPEGRMRFFQFIRPDNGQTVLPFFSDRTQAEQPLRDGVSIVAMSGRRLFELTRGATLILNPNIDAVALYPPEITAILEGRELGYFAQQEPIDNEALLARLPSVSTSEVDEVLRELFDREGTVRAAYLVEVNTQGNKPEEFILLGVVAGSAAKERLLQLVTLALKTKSPRMDLPLSIAFFAPDEVLPDICHRGIQFYGT</sequence>
<organism evidence="2 3">
    <name type="scientific">Rhodanobacter denitrificans</name>
    <dbReference type="NCBI Taxonomy" id="666685"/>
    <lineage>
        <taxon>Bacteria</taxon>
        <taxon>Pseudomonadati</taxon>
        <taxon>Pseudomonadota</taxon>
        <taxon>Gammaproteobacteria</taxon>
        <taxon>Lysobacterales</taxon>
        <taxon>Rhodanobacteraceae</taxon>
        <taxon>Rhodanobacter</taxon>
    </lineage>
</organism>
<dbReference type="KEGG" id="rhd:R2APBS1_3873"/>
<name>M4NJ51_9GAMM</name>
<dbReference type="Proteomes" id="UP000011859">
    <property type="component" value="Chromosome"/>
</dbReference>
<evidence type="ECO:0000313" key="3">
    <source>
        <dbReference type="Proteomes" id="UP000011859"/>
    </source>
</evidence>
<dbReference type="OrthoDB" id="5622177at2"/>
<dbReference type="InterPro" id="IPR009839">
    <property type="entry name" value="SseB_N"/>
</dbReference>
<evidence type="ECO:0000313" key="2">
    <source>
        <dbReference type="EMBL" id="AGG90924.1"/>
    </source>
</evidence>
<dbReference type="eggNOG" id="ENOG5030JTQ">
    <property type="taxonomic scope" value="Bacteria"/>
</dbReference>